<gene>
    <name evidence="2" type="ORF">SAMN05216234_1479</name>
</gene>
<accession>A0A1I5TR93</accession>
<evidence type="ECO:0000313" key="2">
    <source>
        <dbReference type="EMBL" id="SFP85584.1"/>
    </source>
</evidence>
<dbReference type="Proteomes" id="UP000199227">
    <property type="component" value="Unassembled WGS sequence"/>
</dbReference>
<dbReference type="OrthoDB" id="3035290at2"/>
<dbReference type="EMBL" id="FOXB01000047">
    <property type="protein sequence ID" value="SFP85584.1"/>
    <property type="molecule type" value="Genomic_DNA"/>
</dbReference>
<dbReference type="RefSeq" id="WP_092913897.1">
    <property type="nucleotide sequence ID" value="NZ_FOXB01000047.1"/>
</dbReference>
<dbReference type="AlphaFoldDB" id="A0A1I5TR93"/>
<name>A0A1I5TR93_9BACT</name>
<protein>
    <submittedName>
        <fullName evidence="2">EH_Signature domain-containing protein</fullName>
    </submittedName>
</protein>
<sequence length="451" mass="54204">MKIELPPIKNHPPYDFSKLIKTIETNILKLRNGSNRKPNSFNDDIRFFREHWLKNEEPVTLSTTQLRSVSIHLIESKISFKQLLEVELLPELLSQMEKEENISIKKRVIQFYFTHYFLLEEYKIDIRSSISKVLKKYKGHNYFMKIYKTYLNNLLDPISLLKKFKSIEKIWKTFNLSPNSDFYNYLLILDLVNQLKSIEPDKSEKEVFKKINSYKNFRYDKHILIGEYTVRVLIEKMMQSPNYDYTEWVNFIIDLVGDPRTVSTYNAQNVSWNRIGEKYRKFLIGYLSKEDLVLFLEVLSDPEYDNVYRYRKAFWKPFVKHLRYAKLFINNSEFERLEGPFKQRFTGRNNSSYSFISDSKRSFIYMDFGKIKVIEGTHNAKVRLYSDTPISLENKYYDYQDFYKTDYAKQLIIEEVTHSHSEIGTWQNKVFNILKEHIPNIKITLRETLLQ</sequence>
<dbReference type="STRING" id="223786.SAMN05216234_1479"/>
<feature type="domain" description="Zorya protein ZorC EH" evidence="1">
    <location>
        <begin position="179"/>
        <end position="430"/>
    </location>
</feature>
<keyword evidence="3" id="KW-1185">Reference proteome</keyword>
<reference evidence="2 3" key="1">
    <citation type="submission" date="2016-10" db="EMBL/GenBank/DDBJ databases">
        <authorList>
            <person name="de Groot N.N."/>
        </authorList>
    </citation>
    <scope>NUCLEOTIDE SEQUENCE [LARGE SCALE GENOMIC DNA]</scope>
    <source>
        <strain evidence="2 3">EP1-55-1</strain>
    </source>
</reference>
<dbReference type="Pfam" id="PF15611">
    <property type="entry name" value="EH_Signature"/>
    <property type="match status" value="1"/>
</dbReference>
<evidence type="ECO:0000259" key="1">
    <source>
        <dbReference type="Pfam" id="PF15611"/>
    </source>
</evidence>
<dbReference type="InterPro" id="IPR028943">
    <property type="entry name" value="ZorC_EH_Signature_dom"/>
</dbReference>
<proteinExistence type="predicted"/>
<organism evidence="2 3">
    <name type="scientific">Hydrogenimonas thermophila</name>
    <dbReference type="NCBI Taxonomy" id="223786"/>
    <lineage>
        <taxon>Bacteria</taxon>
        <taxon>Pseudomonadati</taxon>
        <taxon>Campylobacterota</taxon>
        <taxon>Epsilonproteobacteria</taxon>
        <taxon>Campylobacterales</taxon>
        <taxon>Hydrogenimonadaceae</taxon>
        <taxon>Hydrogenimonas</taxon>
    </lineage>
</organism>
<evidence type="ECO:0000313" key="3">
    <source>
        <dbReference type="Proteomes" id="UP000199227"/>
    </source>
</evidence>